<organism evidence="2">
    <name type="scientific">marine sediment metagenome</name>
    <dbReference type="NCBI Taxonomy" id="412755"/>
    <lineage>
        <taxon>unclassified sequences</taxon>
        <taxon>metagenomes</taxon>
        <taxon>ecological metagenomes</taxon>
    </lineage>
</organism>
<proteinExistence type="predicted"/>
<evidence type="ECO:0000256" key="1">
    <source>
        <dbReference type="SAM" id="Phobius"/>
    </source>
</evidence>
<feature type="transmembrane region" description="Helical" evidence="1">
    <location>
        <begin position="45"/>
        <end position="62"/>
    </location>
</feature>
<keyword evidence="1" id="KW-1133">Transmembrane helix</keyword>
<accession>A0A0F9MBY3</accession>
<comment type="caution">
    <text evidence="2">The sequence shown here is derived from an EMBL/GenBank/DDBJ whole genome shotgun (WGS) entry which is preliminary data.</text>
</comment>
<sequence>MATLPRQKKLPGFKIIYSLALSALFIVILLFYMEVINEKPLLHQFLYLFGLSSLGVVIEWLSTNNKQSQAIDIANGEFKLLGINIKVSELEEVLYCQRKRFEHTLRFKFSDATYRDIEISAPDLIDDLRFYHFMVGNGLPVKMTDDRGRFFEGN</sequence>
<dbReference type="EMBL" id="LAZR01004867">
    <property type="protein sequence ID" value="KKN04895.1"/>
    <property type="molecule type" value="Genomic_DNA"/>
</dbReference>
<gene>
    <name evidence="2" type="ORF">LCGC14_1092840</name>
</gene>
<keyword evidence="1" id="KW-0472">Membrane</keyword>
<feature type="transmembrane region" description="Helical" evidence="1">
    <location>
        <begin position="12"/>
        <end position="33"/>
    </location>
</feature>
<dbReference type="AlphaFoldDB" id="A0A0F9MBY3"/>
<reference evidence="2" key="1">
    <citation type="journal article" date="2015" name="Nature">
        <title>Complex archaea that bridge the gap between prokaryotes and eukaryotes.</title>
        <authorList>
            <person name="Spang A."/>
            <person name="Saw J.H."/>
            <person name="Jorgensen S.L."/>
            <person name="Zaremba-Niedzwiedzka K."/>
            <person name="Martijn J."/>
            <person name="Lind A.E."/>
            <person name="van Eijk R."/>
            <person name="Schleper C."/>
            <person name="Guy L."/>
            <person name="Ettema T.J."/>
        </authorList>
    </citation>
    <scope>NUCLEOTIDE SEQUENCE</scope>
</reference>
<keyword evidence="1" id="KW-0812">Transmembrane</keyword>
<name>A0A0F9MBY3_9ZZZZ</name>
<protein>
    <submittedName>
        <fullName evidence="2">Uncharacterized protein</fullName>
    </submittedName>
</protein>
<evidence type="ECO:0000313" key="2">
    <source>
        <dbReference type="EMBL" id="KKN04895.1"/>
    </source>
</evidence>